<accession>A0A0E9Q9U9</accession>
<proteinExistence type="predicted"/>
<dbReference type="AlphaFoldDB" id="A0A0E9Q9U9"/>
<sequence length="93" mass="9926">MHLADIYVQRKACTVAPADCLSFSCPLTPLRFFISALGKGPRSAAQNSCCFWDSSPSGFDWGSSGELLSGLISPSVFLLCSAPGILRLSRRAN</sequence>
<organism evidence="1">
    <name type="scientific">Anguilla anguilla</name>
    <name type="common">European freshwater eel</name>
    <name type="synonym">Muraena anguilla</name>
    <dbReference type="NCBI Taxonomy" id="7936"/>
    <lineage>
        <taxon>Eukaryota</taxon>
        <taxon>Metazoa</taxon>
        <taxon>Chordata</taxon>
        <taxon>Craniata</taxon>
        <taxon>Vertebrata</taxon>
        <taxon>Euteleostomi</taxon>
        <taxon>Actinopterygii</taxon>
        <taxon>Neopterygii</taxon>
        <taxon>Teleostei</taxon>
        <taxon>Anguilliformes</taxon>
        <taxon>Anguillidae</taxon>
        <taxon>Anguilla</taxon>
    </lineage>
</organism>
<reference evidence="1" key="1">
    <citation type="submission" date="2014-11" db="EMBL/GenBank/DDBJ databases">
        <authorList>
            <person name="Amaro Gonzalez C."/>
        </authorList>
    </citation>
    <scope>NUCLEOTIDE SEQUENCE</scope>
</reference>
<reference evidence="1" key="2">
    <citation type="journal article" date="2015" name="Fish Shellfish Immunol.">
        <title>Early steps in the European eel (Anguilla anguilla)-Vibrio vulnificus interaction in the gills: Role of the RtxA13 toxin.</title>
        <authorList>
            <person name="Callol A."/>
            <person name="Pajuelo D."/>
            <person name="Ebbesson L."/>
            <person name="Teles M."/>
            <person name="MacKenzie S."/>
            <person name="Amaro C."/>
        </authorList>
    </citation>
    <scope>NUCLEOTIDE SEQUENCE</scope>
</reference>
<name>A0A0E9Q9U9_ANGAN</name>
<evidence type="ECO:0000313" key="1">
    <source>
        <dbReference type="EMBL" id="JAH13277.1"/>
    </source>
</evidence>
<protein>
    <submittedName>
        <fullName evidence="1">Uncharacterized protein</fullName>
    </submittedName>
</protein>
<dbReference type="EMBL" id="GBXM01095300">
    <property type="protein sequence ID" value="JAH13277.1"/>
    <property type="molecule type" value="Transcribed_RNA"/>
</dbReference>